<reference evidence="1" key="1">
    <citation type="journal article" date="2021" name="Proc. Natl. Acad. Sci. U.S.A.">
        <title>A Catalog of Tens of Thousands of Viruses from Human Metagenomes Reveals Hidden Associations with Chronic Diseases.</title>
        <authorList>
            <person name="Tisza M.J."/>
            <person name="Buck C.B."/>
        </authorList>
    </citation>
    <scope>NUCLEOTIDE SEQUENCE</scope>
    <source>
        <strain evidence="1">Ct2vX3</strain>
    </source>
</reference>
<name>A0A8S5PYW0_9CAUD</name>
<sequence>MTETAVVTEYDVGSMWNQLPKYTDMANELGATIQGSYETLTLFYQ</sequence>
<proteinExistence type="predicted"/>
<evidence type="ECO:0000313" key="1">
    <source>
        <dbReference type="EMBL" id="DAE11691.1"/>
    </source>
</evidence>
<accession>A0A8S5PYW0</accession>
<protein>
    <submittedName>
        <fullName evidence="1">Uncharacterized protein</fullName>
    </submittedName>
</protein>
<dbReference type="EMBL" id="BK015535">
    <property type="protein sequence ID" value="DAE11691.1"/>
    <property type="molecule type" value="Genomic_DNA"/>
</dbReference>
<organism evidence="1">
    <name type="scientific">Siphoviridae sp. ct2vX3</name>
    <dbReference type="NCBI Taxonomy" id="2825318"/>
    <lineage>
        <taxon>Viruses</taxon>
        <taxon>Duplodnaviria</taxon>
        <taxon>Heunggongvirae</taxon>
        <taxon>Uroviricota</taxon>
        <taxon>Caudoviricetes</taxon>
    </lineage>
</organism>